<protein>
    <submittedName>
        <fullName evidence="3">Uncharacterized protein</fullName>
    </submittedName>
</protein>
<dbReference type="Proteomes" id="UP001301350">
    <property type="component" value="Unassembled WGS sequence"/>
</dbReference>
<accession>A0AAV9ISJ9</accession>
<feature type="signal peptide" evidence="2">
    <location>
        <begin position="1"/>
        <end position="21"/>
    </location>
</feature>
<dbReference type="EMBL" id="JANCYW010000003">
    <property type="protein sequence ID" value="KAK4535129.1"/>
    <property type="molecule type" value="Genomic_DNA"/>
</dbReference>
<feature type="region of interest" description="Disordered" evidence="1">
    <location>
        <begin position="202"/>
        <end position="239"/>
    </location>
</feature>
<proteinExistence type="predicted"/>
<evidence type="ECO:0000256" key="2">
    <source>
        <dbReference type="SAM" id="SignalP"/>
    </source>
</evidence>
<evidence type="ECO:0000313" key="4">
    <source>
        <dbReference type="Proteomes" id="UP001301350"/>
    </source>
</evidence>
<sequence>MGTWTSFLYSRLLQALPRVASHPPTPPAAPERPPSLEWDPPPSRAAITDSVPSSLNSHQWRYRDELAAMALRVRTCLSGLSAHPEANLLSQLELELQQHADSDSVVITPAALLPLLSRTLDALDRMLASNAALRAEAAAVRREMQAGLAPAGIEDIDDEADDDEDTENQPHLAPQQIEADLAVAENLTHKLEQEIARLRSAHPAKCPESHVGTTPPAMLMSANGSLHPIPRHTMPHAPT</sequence>
<feature type="compositionally biased region" description="Pro residues" evidence="1">
    <location>
        <begin position="23"/>
        <end position="43"/>
    </location>
</feature>
<comment type="caution">
    <text evidence="3">The sequence shown here is derived from an EMBL/GenBank/DDBJ whole genome shotgun (WGS) entry which is preliminary data.</text>
</comment>
<name>A0AAV9ISJ9_CYACA</name>
<gene>
    <name evidence="3" type="ORF">CDCA_CDCA03G1154</name>
</gene>
<keyword evidence="2" id="KW-0732">Signal</keyword>
<evidence type="ECO:0000313" key="3">
    <source>
        <dbReference type="EMBL" id="KAK4535129.1"/>
    </source>
</evidence>
<evidence type="ECO:0000256" key="1">
    <source>
        <dbReference type="SAM" id="MobiDB-lite"/>
    </source>
</evidence>
<organism evidence="3 4">
    <name type="scientific">Cyanidium caldarium</name>
    <name type="common">Red alga</name>
    <dbReference type="NCBI Taxonomy" id="2771"/>
    <lineage>
        <taxon>Eukaryota</taxon>
        <taxon>Rhodophyta</taxon>
        <taxon>Bangiophyceae</taxon>
        <taxon>Cyanidiales</taxon>
        <taxon>Cyanidiaceae</taxon>
        <taxon>Cyanidium</taxon>
    </lineage>
</organism>
<dbReference type="AlphaFoldDB" id="A0AAV9ISJ9"/>
<keyword evidence="4" id="KW-1185">Reference proteome</keyword>
<feature type="chain" id="PRO_5043406962" evidence="2">
    <location>
        <begin position="22"/>
        <end position="239"/>
    </location>
</feature>
<reference evidence="3 4" key="1">
    <citation type="submission" date="2022-07" db="EMBL/GenBank/DDBJ databases">
        <title>Genome-wide signatures of adaptation to extreme environments.</title>
        <authorList>
            <person name="Cho C.H."/>
            <person name="Yoon H.S."/>
        </authorList>
    </citation>
    <scope>NUCLEOTIDE SEQUENCE [LARGE SCALE GENOMIC DNA]</scope>
    <source>
        <strain evidence="3 4">DBV 063 E5</strain>
    </source>
</reference>
<feature type="region of interest" description="Disordered" evidence="1">
    <location>
        <begin position="20"/>
        <end position="43"/>
    </location>
</feature>
<feature type="compositionally biased region" description="Basic residues" evidence="1">
    <location>
        <begin position="229"/>
        <end position="239"/>
    </location>
</feature>